<reference evidence="2 3" key="2">
    <citation type="journal article" date="2003" name="Infect. Immun.">
        <title>Characterization and pathogenic significance of Vibrio vulnificus antigens preferentially expressed in septicemic patients.</title>
        <authorList>
            <person name="Kim Y.R."/>
            <person name="Lee S.E."/>
            <person name="Kim C.M."/>
            <person name="Kim S.Y."/>
            <person name="Shin E.K."/>
            <person name="Shin D.H."/>
            <person name="Chung S.S."/>
            <person name="Choy H.E."/>
            <person name="Progulske-Fox A."/>
            <person name="Hillman J.D."/>
            <person name="Handfield M."/>
            <person name="Rhee J.H."/>
        </authorList>
    </citation>
    <scope>NUCLEOTIDE SEQUENCE [LARGE SCALE GENOMIC DNA]</scope>
    <source>
        <strain evidence="2 3">CMCP6</strain>
    </source>
</reference>
<dbReference type="KEGG" id="vvu:VV2_0746"/>
<evidence type="ECO:0000313" key="2">
    <source>
        <dbReference type="EMBL" id="AAO07677.2"/>
    </source>
</evidence>
<evidence type="ECO:0000256" key="1">
    <source>
        <dbReference type="SAM" id="MobiDB-lite"/>
    </source>
</evidence>
<proteinExistence type="predicted"/>
<dbReference type="Proteomes" id="UP000002275">
    <property type="component" value="Chromosome II"/>
</dbReference>
<accession>A0A3Q0KYU9</accession>
<evidence type="ECO:0000313" key="3">
    <source>
        <dbReference type="Proteomes" id="UP000002275"/>
    </source>
</evidence>
<sequence>MREQANLPALFDLQRRVMHNSLLRLFALLLTLVMMPVEVIASIAESNQRNHASNGQFTVLKHQIGHTTQETTQSEESDSSPLPVSESHFKTDAAGILNAGRWNVSQREENASDTTPLMFGDGHASPDALPNVHVNVFCAIARKALQTQYHYVANHRLAGWKETNAMYVALNSQFS</sequence>
<name>A0A3Q0KYU9_VIBVU</name>
<dbReference type="AlphaFoldDB" id="A0A3Q0KYU9"/>
<protein>
    <submittedName>
        <fullName evidence="2">Uncharacterized protein</fullName>
    </submittedName>
</protein>
<reference evidence="3" key="1">
    <citation type="submission" date="2002-12" db="EMBL/GenBank/DDBJ databases">
        <title>Complete genome sequence of Vibrio vulnificus CMCP6.</title>
        <authorList>
            <person name="Rhee J.H."/>
            <person name="Kim S.Y."/>
            <person name="Chung S.S."/>
            <person name="Kim J.J."/>
            <person name="Moon Y.H."/>
            <person name="Jeong H."/>
            <person name="Choy H.E."/>
        </authorList>
    </citation>
    <scope>NUCLEOTIDE SEQUENCE [LARGE SCALE GENOMIC DNA]</scope>
    <source>
        <strain evidence="3">CMCP6</strain>
    </source>
</reference>
<dbReference type="EMBL" id="AE016796">
    <property type="protein sequence ID" value="AAO07677.2"/>
    <property type="molecule type" value="Genomic_DNA"/>
</dbReference>
<gene>
    <name evidence="2" type="ordered locus">VV2_0746</name>
</gene>
<organism evidence="2 3">
    <name type="scientific">Vibrio vulnificus (strain CMCP6)</name>
    <dbReference type="NCBI Taxonomy" id="216895"/>
    <lineage>
        <taxon>Bacteria</taxon>
        <taxon>Pseudomonadati</taxon>
        <taxon>Pseudomonadota</taxon>
        <taxon>Gammaproteobacteria</taxon>
        <taxon>Vibrionales</taxon>
        <taxon>Vibrionaceae</taxon>
        <taxon>Vibrio</taxon>
    </lineage>
</organism>
<feature type="region of interest" description="Disordered" evidence="1">
    <location>
        <begin position="66"/>
        <end position="85"/>
    </location>
</feature>
<reference evidence="2 3" key="3">
    <citation type="journal article" date="2011" name="Mol. Syst. Biol.">
        <title>Integrative genome-scale metabolic analysis of Vibrio vulnificus for drug targeting and discovery.</title>
        <authorList>
            <person name="Kim H.U."/>
            <person name="Kim S.Y."/>
            <person name="Jeong H."/>
            <person name="Kim T.Y."/>
            <person name="Kim J.J."/>
            <person name="Choy H.E."/>
            <person name="Yi K.Y."/>
            <person name="Rhee J.H."/>
            <person name="Lee S.Y."/>
        </authorList>
    </citation>
    <scope>NUCLEOTIDE SEQUENCE [LARGE SCALE GENOMIC DNA]</scope>
    <source>
        <strain evidence="2 3">CMCP6</strain>
    </source>
</reference>